<dbReference type="RefSeq" id="WP_097231189.1">
    <property type="nucleotide sequence ID" value="NZ_OCNE01000007.1"/>
</dbReference>
<dbReference type="InterPro" id="IPR000073">
    <property type="entry name" value="AB_hydrolase_1"/>
</dbReference>
<dbReference type="AlphaFoldDB" id="A0A286DVY4"/>
<organism evidence="2 3">
    <name type="scientific">Streptomyces zhaozhouensis</name>
    <dbReference type="NCBI Taxonomy" id="1300267"/>
    <lineage>
        <taxon>Bacteria</taxon>
        <taxon>Bacillati</taxon>
        <taxon>Actinomycetota</taxon>
        <taxon>Actinomycetes</taxon>
        <taxon>Kitasatosporales</taxon>
        <taxon>Streptomycetaceae</taxon>
        <taxon>Streptomyces</taxon>
    </lineage>
</organism>
<feature type="domain" description="AB hydrolase-1" evidence="1">
    <location>
        <begin position="27"/>
        <end position="256"/>
    </location>
</feature>
<dbReference type="PRINTS" id="PR00111">
    <property type="entry name" value="ABHYDROLASE"/>
</dbReference>
<dbReference type="Proteomes" id="UP000219072">
    <property type="component" value="Unassembled WGS sequence"/>
</dbReference>
<proteinExistence type="predicted"/>
<dbReference type="Pfam" id="PF12697">
    <property type="entry name" value="Abhydrolase_6"/>
    <property type="match status" value="1"/>
</dbReference>
<sequence>MSAAARPPSFAALDTGPPAAGGAHSVVLLVHGWGGDRHEWAGVVDGLARRHRVLAPDLPGHGATPPSPGRHTPRLVAADLAAWLTATGTGPLVAVGHSMGGHVVTALAVDHPELTRATGTVATGFGGTATRERLAAEQAALEREGAAWAERFADRARGPATPPELTERHRRLLGAAAPRVLAEYRAGMYLAPDAFGLRAQAEEFLARRRCPAFALHTDAGAAAWEASLPAHPLSARVVWPDVGHYPHEERPAEVAALIADWCRRVPLSG</sequence>
<dbReference type="PANTHER" id="PTHR43798">
    <property type="entry name" value="MONOACYLGLYCEROL LIPASE"/>
    <property type="match status" value="1"/>
</dbReference>
<dbReference type="InterPro" id="IPR050266">
    <property type="entry name" value="AB_hydrolase_sf"/>
</dbReference>
<dbReference type="OrthoDB" id="9785847at2"/>
<evidence type="ECO:0000259" key="1">
    <source>
        <dbReference type="Pfam" id="PF12697"/>
    </source>
</evidence>
<dbReference type="EMBL" id="OCNE01000007">
    <property type="protein sequence ID" value="SOD62724.1"/>
    <property type="molecule type" value="Genomic_DNA"/>
</dbReference>
<gene>
    <name evidence="2" type="ORF">SAMN06297387_10798</name>
</gene>
<accession>A0A286DVY4</accession>
<dbReference type="GO" id="GO:0016020">
    <property type="term" value="C:membrane"/>
    <property type="evidence" value="ECO:0007669"/>
    <property type="project" value="TreeGrafter"/>
</dbReference>
<dbReference type="Gene3D" id="3.40.50.1820">
    <property type="entry name" value="alpha/beta hydrolase"/>
    <property type="match status" value="1"/>
</dbReference>
<keyword evidence="3" id="KW-1185">Reference proteome</keyword>
<dbReference type="GO" id="GO:0003824">
    <property type="term" value="F:catalytic activity"/>
    <property type="evidence" value="ECO:0007669"/>
    <property type="project" value="UniProtKB-ARBA"/>
</dbReference>
<reference evidence="2 3" key="1">
    <citation type="submission" date="2017-09" db="EMBL/GenBank/DDBJ databases">
        <authorList>
            <person name="Ehlers B."/>
            <person name="Leendertz F.H."/>
        </authorList>
    </citation>
    <scope>NUCLEOTIDE SEQUENCE [LARGE SCALE GENOMIC DNA]</scope>
    <source>
        <strain evidence="2 3">CGMCC 4.7095</strain>
    </source>
</reference>
<evidence type="ECO:0000313" key="3">
    <source>
        <dbReference type="Proteomes" id="UP000219072"/>
    </source>
</evidence>
<dbReference type="PANTHER" id="PTHR43798:SF33">
    <property type="entry name" value="HYDROLASE, PUTATIVE (AFU_ORTHOLOGUE AFUA_2G14860)-RELATED"/>
    <property type="match status" value="1"/>
</dbReference>
<dbReference type="SUPFAM" id="SSF53474">
    <property type="entry name" value="alpha/beta-Hydrolases"/>
    <property type="match status" value="1"/>
</dbReference>
<dbReference type="InterPro" id="IPR029058">
    <property type="entry name" value="AB_hydrolase_fold"/>
</dbReference>
<protein>
    <submittedName>
        <fullName evidence="2">Pimeloyl-ACP methyl ester carboxylesterase</fullName>
    </submittedName>
</protein>
<evidence type="ECO:0000313" key="2">
    <source>
        <dbReference type="EMBL" id="SOD62724.1"/>
    </source>
</evidence>
<name>A0A286DVY4_9ACTN</name>